<dbReference type="EMBL" id="CP036526">
    <property type="protein sequence ID" value="QDT09625.1"/>
    <property type="molecule type" value="Genomic_DNA"/>
</dbReference>
<dbReference type="RefSeq" id="WP_145417176.1">
    <property type="nucleotide sequence ID" value="NZ_CP036526.1"/>
</dbReference>
<evidence type="ECO:0000313" key="3">
    <source>
        <dbReference type="Proteomes" id="UP000319817"/>
    </source>
</evidence>
<gene>
    <name evidence="2" type="ORF">K239x_15730</name>
</gene>
<keyword evidence="3" id="KW-1185">Reference proteome</keyword>
<protein>
    <submittedName>
        <fullName evidence="2">Uncharacterized protein</fullName>
    </submittedName>
</protein>
<name>A0A517NR93_9BACT</name>
<feature type="chain" id="PRO_5021911027" evidence="1">
    <location>
        <begin position="33"/>
        <end position="116"/>
    </location>
</feature>
<proteinExistence type="predicted"/>
<dbReference type="AlphaFoldDB" id="A0A517NR93"/>
<evidence type="ECO:0000256" key="1">
    <source>
        <dbReference type="SAM" id="SignalP"/>
    </source>
</evidence>
<reference evidence="2 3" key="1">
    <citation type="submission" date="2019-02" db="EMBL/GenBank/DDBJ databases">
        <title>Deep-cultivation of Planctomycetes and their phenomic and genomic characterization uncovers novel biology.</title>
        <authorList>
            <person name="Wiegand S."/>
            <person name="Jogler M."/>
            <person name="Boedeker C."/>
            <person name="Pinto D."/>
            <person name="Vollmers J."/>
            <person name="Rivas-Marin E."/>
            <person name="Kohn T."/>
            <person name="Peeters S.H."/>
            <person name="Heuer A."/>
            <person name="Rast P."/>
            <person name="Oberbeckmann S."/>
            <person name="Bunk B."/>
            <person name="Jeske O."/>
            <person name="Meyerdierks A."/>
            <person name="Storesund J.E."/>
            <person name="Kallscheuer N."/>
            <person name="Luecker S."/>
            <person name="Lage O.M."/>
            <person name="Pohl T."/>
            <person name="Merkel B.J."/>
            <person name="Hornburger P."/>
            <person name="Mueller R.-W."/>
            <person name="Bruemmer F."/>
            <person name="Labrenz M."/>
            <person name="Spormann A.M."/>
            <person name="Op den Camp H."/>
            <person name="Overmann J."/>
            <person name="Amann R."/>
            <person name="Jetten M.S.M."/>
            <person name="Mascher T."/>
            <person name="Medema M.H."/>
            <person name="Devos D.P."/>
            <person name="Kaster A.-K."/>
            <person name="Ovreas L."/>
            <person name="Rohde M."/>
            <person name="Galperin M.Y."/>
            <person name="Jogler C."/>
        </authorList>
    </citation>
    <scope>NUCLEOTIDE SEQUENCE [LARGE SCALE GENOMIC DNA]</scope>
    <source>
        <strain evidence="2 3">K23_9</strain>
    </source>
</reference>
<evidence type="ECO:0000313" key="2">
    <source>
        <dbReference type="EMBL" id="QDT09625.1"/>
    </source>
</evidence>
<sequence precursor="true">MNTRQTSVRPTANFQWLLTGLVGLLVSGESSAAEVCVSVDGHTQADGCIENTIGATHDAVRAARALHAAGNCDSAVIDLLPAGWVDNWQEATGVPGGTACKNEGKETHGQPKCLLT</sequence>
<feature type="signal peptide" evidence="1">
    <location>
        <begin position="1"/>
        <end position="32"/>
    </location>
</feature>
<accession>A0A517NR93</accession>
<dbReference type="Proteomes" id="UP000319817">
    <property type="component" value="Chromosome"/>
</dbReference>
<keyword evidence="1" id="KW-0732">Signal</keyword>
<organism evidence="2 3">
    <name type="scientific">Stieleria marina</name>
    <dbReference type="NCBI Taxonomy" id="1930275"/>
    <lineage>
        <taxon>Bacteria</taxon>
        <taxon>Pseudomonadati</taxon>
        <taxon>Planctomycetota</taxon>
        <taxon>Planctomycetia</taxon>
        <taxon>Pirellulales</taxon>
        <taxon>Pirellulaceae</taxon>
        <taxon>Stieleria</taxon>
    </lineage>
</organism>